<accession>A0ACB8HGG8</accession>
<dbReference type="Proteomes" id="UP000664032">
    <property type="component" value="Unassembled WGS sequence"/>
</dbReference>
<comment type="caution">
    <text evidence="1">The sequence shown here is derived from an EMBL/GenBank/DDBJ whole genome shotgun (WGS) entry which is preliminary data.</text>
</comment>
<sequence length="133" mass="15305">MSEHIPVGLNYLVKIGDDGRLYWDKNNQPVDTTAGDWKDAGEGRGIVPESMPTRNMQHTKLHGHVPFTNSPITSRESLDQENAATHYAGGIKGRHWWSRYVRRNFTARGVMERLLRKTVRRNTWIYVSLFGLI</sequence>
<dbReference type="EMBL" id="JAFIQS020000001">
    <property type="protein sequence ID" value="KAH9487026.1"/>
    <property type="molecule type" value="Genomic_DNA"/>
</dbReference>
<proteinExistence type="predicted"/>
<protein>
    <submittedName>
        <fullName evidence="1">Uncharacterized protein</fullName>
    </submittedName>
</protein>
<reference evidence="1" key="1">
    <citation type="submission" date="2021-10" db="EMBL/GenBank/DDBJ databases">
        <title>Psilocybe cubensis genome.</title>
        <authorList>
            <person name="Mckernan K.J."/>
            <person name="Crawford S."/>
            <person name="Trippe A."/>
            <person name="Kane L.T."/>
            <person name="Mclaughlin S."/>
        </authorList>
    </citation>
    <scope>NUCLEOTIDE SEQUENCE</scope>
    <source>
        <strain evidence="1">MGC-MH-2018</strain>
    </source>
</reference>
<evidence type="ECO:0000313" key="1">
    <source>
        <dbReference type="EMBL" id="KAH9487026.1"/>
    </source>
</evidence>
<keyword evidence="2" id="KW-1185">Reference proteome</keyword>
<evidence type="ECO:0000313" key="2">
    <source>
        <dbReference type="Proteomes" id="UP000664032"/>
    </source>
</evidence>
<name>A0ACB8HGG8_PSICU</name>
<gene>
    <name evidence="1" type="ORF">JR316_0001092</name>
</gene>
<organism evidence="1 2">
    <name type="scientific">Psilocybe cubensis</name>
    <name type="common">Psychedelic mushroom</name>
    <name type="synonym">Stropharia cubensis</name>
    <dbReference type="NCBI Taxonomy" id="181762"/>
    <lineage>
        <taxon>Eukaryota</taxon>
        <taxon>Fungi</taxon>
        <taxon>Dikarya</taxon>
        <taxon>Basidiomycota</taxon>
        <taxon>Agaricomycotina</taxon>
        <taxon>Agaricomycetes</taxon>
        <taxon>Agaricomycetidae</taxon>
        <taxon>Agaricales</taxon>
        <taxon>Agaricineae</taxon>
        <taxon>Strophariaceae</taxon>
        <taxon>Psilocybe</taxon>
    </lineage>
</organism>